<dbReference type="Proteomes" id="UP000182063">
    <property type="component" value="Chromosome"/>
</dbReference>
<gene>
    <name evidence="2" type="ORF">BSL82_17350</name>
</gene>
<evidence type="ECO:0000313" key="3">
    <source>
        <dbReference type="Proteomes" id="UP000182063"/>
    </source>
</evidence>
<dbReference type="KEGG" id="sphj:BSL82_17350"/>
<dbReference type="EMBL" id="CP018221">
    <property type="protein sequence ID" value="API60829.1"/>
    <property type="molecule type" value="Genomic_DNA"/>
</dbReference>
<name>A0A1L3ZZ07_9SPHN</name>
<reference evidence="3" key="1">
    <citation type="submission" date="2016-11" db="EMBL/GenBank/DDBJ databases">
        <title>Complete Genome Sequence of alachlor-degrading Sphingomonas sp. strain JJ-A5.</title>
        <authorList>
            <person name="Lee H."/>
            <person name="Ka J.-O."/>
        </authorList>
    </citation>
    <scope>NUCLEOTIDE SEQUENCE [LARGE SCALE GENOMIC DNA]</scope>
    <source>
        <strain evidence="3">JJ-A5</strain>
    </source>
</reference>
<dbReference type="AlphaFoldDB" id="A0A1L3ZZ07"/>
<protein>
    <submittedName>
        <fullName evidence="2">Uncharacterized protein</fullName>
    </submittedName>
</protein>
<accession>A0A1L3ZZ07</accession>
<evidence type="ECO:0000313" key="2">
    <source>
        <dbReference type="EMBL" id="API60829.1"/>
    </source>
</evidence>
<feature type="compositionally biased region" description="Basic and acidic residues" evidence="1">
    <location>
        <begin position="1"/>
        <end position="11"/>
    </location>
</feature>
<keyword evidence="3" id="KW-1185">Reference proteome</keyword>
<feature type="region of interest" description="Disordered" evidence="1">
    <location>
        <begin position="1"/>
        <end position="40"/>
    </location>
</feature>
<dbReference type="STRING" id="1921510.BSL82_17350"/>
<proteinExistence type="predicted"/>
<organism evidence="2 3">
    <name type="scientific">Tardibacter chloracetimidivorans</name>
    <dbReference type="NCBI Taxonomy" id="1921510"/>
    <lineage>
        <taxon>Bacteria</taxon>
        <taxon>Pseudomonadati</taxon>
        <taxon>Pseudomonadota</taxon>
        <taxon>Alphaproteobacteria</taxon>
        <taxon>Sphingomonadales</taxon>
        <taxon>Sphingomonadaceae</taxon>
        <taxon>Tardibacter</taxon>
    </lineage>
</organism>
<sequence>MVSNARFREPGVTEAQMEEDHSSLDRAGSATTAPQLRGGHRDRAADLWSLLRFIEGRPLPPG</sequence>
<evidence type="ECO:0000256" key="1">
    <source>
        <dbReference type="SAM" id="MobiDB-lite"/>
    </source>
</evidence>